<evidence type="ECO:0000313" key="2">
    <source>
        <dbReference type="Proteomes" id="UP000827976"/>
    </source>
</evidence>
<proteinExistence type="predicted"/>
<dbReference type="Proteomes" id="UP000827976">
    <property type="component" value="Chromosome 9"/>
</dbReference>
<reference evidence="2" key="1">
    <citation type="journal article" date="2022" name="Nat. Commun.">
        <title>Chromosome evolution and the genetic basis of agronomically important traits in greater yam.</title>
        <authorList>
            <person name="Bredeson J.V."/>
            <person name="Lyons J.B."/>
            <person name="Oniyinde I.O."/>
            <person name="Okereke N.R."/>
            <person name="Kolade O."/>
            <person name="Nnabue I."/>
            <person name="Nwadili C.O."/>
            <person name="Hribova E."/>
            <person name="Parker M."/>
            <person name="Nwogha J."/>
            <person name="Shu S."/>
            <person name="Carlson J."/>
            <person name="Kariba R."/>
            <person name="Muthemba S."/>
            <person name="Knop K."/>
            <person name="Barton G.J."/>
            <person name="Sherwood A.V."/>
            <person name="Lopez-Montes A."/>
            <person name="Asiedu R."/>
            <person name="Jamnadass R."/>
            <person name="Muchugi A."/>
            <person name="Goodstein D."/>
            <person name="Egesi C.N."/>
            <person name="Featherston J."/>
            <person name="Asfaw A."/>
            <person name="Simpson G.G."/>
            <person name="Dolezel J."/>
            <person name="Hendre P.S."/>
            <person name="Van Deynze A."/>
            <person name="Kumar P.L."/>
            <person name="Obidiegwu J.E."/>
            <person name="Bhattacharjee R."/>
            <person name="Rokhsar D.S."/>
        </authorList>
    </citation>
    <scope>NUCLEOTIDE SEQUENCE [LARGE SCALE GENOMIC DNA]</scope>
    <source>
        <strain evidence="2">cv. TDa95/00328</strain>
    </source>
</reference>
<name>A0ACB7VG88_DIOAL</name>
<organism evidence="1 2">
    <name type="scientific">Dioscorea alata</name>
    <name type="common">Purple yam</name>
    <dbReference type="NCBI Taxonomy" id="55571"/>
    <lineage>
        <taxon>Eukaryota</taxon>
        <taxon>Viridiplantae</taxon>
        <taxon>Streptophyta</taxon>
        <taxon>Embryophyta</taxon>
        <taxon>Tracheophyta</taxon>
        <taxon>Spermatophyta</taxon>
        <taxon>Magnoliopsida</taxon>
        <taxon>Liliopsida</taxon>
        <taxon>Dioscoreales</taxon>
        <taxon>Dioscoreaceae</taxon>
        <taxon>Dioscorea</taxon>
    </lineage>
</organism>
<accession>A0ACB7VG88</accession>
<comment type="caution">
    <text evidence="1">The sequence shown here is derived from an EMBL/GenBank/DDBJ whole genome shotgun (WGS) entry which is preliminary data.</text>
</comment>
<gene>
    <name evidence="1" type="ORF">IHE45_09G076200</name>
</gene>
<sequence length="109" mass="12627">MCSEFDLVSVCINDNKEEDMKKKKRDEEEEEEVVSCKCDSEDDGYHTPTSPRHRLPSIVECPPAPRKPLMRLRRKRKAEIALAENEEEIMLFFSSESSNKKTKSIATIH</sequence>
<dbReference type="EMBL" id="CM037019">
    <property type="protein sequence ID" value="KAH7672736.1"/>
    <property type="molecule type" value="Genomic_DNA"/>
</dbReference>
<evidence type="ECO:0000313" key="1">
    <source>
        <dbReference type="EMBL" id="KAH7672736.1"/>
    </source>
</evidence>
<keyword evidence="2" id="KW-1185">Reference proteome</keyword>
<protein>
    <submittedName>
        <fullName evidence="1">Uncharacterized protein</fullName>
    </submittedName>
</protein>